<protein>
    <submittedName>
        <fullName evidence="1">Uncharacterized protein</fullName>
    </submittedName>
</protein>
<dbReference type="AlphaFoldDB" id="A0A378N7U4"/>
<dbReference type="EMBL" id="UGPN01000002">
    <property type="protein sequence ID" value="STY64460.1"/>
    <property type="molecule type" value="Genomic_DNA"/>
</dbReference>
<proteinExistence type="predicted"/>
<organism evidence="1 2">
    <name type="scientific">Mannheimia haemolytica</name>
    <name type="common">Pasteurella haemolytica</name>
    <dbReference type="NCBI Taxonomy" id="75985"/>
    <lineage>
        <taxon>Bacteria</taxon>
        <taxon>Pseudomonadati</taxon>
        <taxon>Pseudomonadota</taxon>
        <taxon>Gammaproteobacteria</taxon>
        <taxon>Pasteurellales</taxon>
        <taxon>Pasteurellaceae</taxon>
        <taxon>Mannheimia</taxon>
    </lineage>
</organism>
<sequence length="48" mass="5380">MANKAFENNSSLEEVAKAGNVELQKTDLFTRENVPTALQNEKVLKVLF</sequence>
<evidence type="ECO:0000313" key="2">
    <source>
        <dbReference type="Proteomes" id="UP000254802"/>
    </source>
</evidence>
<dbReference type="Proteomes" id="UP000254802">
    <property type="component" value="Unassembled WGS sequence"/>
</dbReference>
<gene>
    <name evidence="1" type="ORF">NCTC10638_03641</name>
</gene>
<reference evidence="1 2" key="1">
    <citation type="submission" date="2018-06" db="EMBL/GenBank/DDBJ databases">
        <authorList>
            <consortium name="Pathogen Informatics"/>
            <person name="Doyle S."/>
        </authorList>
    </citation>
    <scope>NUCLEOTIDE SEQUENCE [LARGE SCALE GENOMIC DNA]</scope>
    <source>
        <strain evidence="1 2">NCTC10638</strain>
    </source>
</reference>
<accession>A0A378N7U4</accession>
<evidence type="ECO:0000313" key="1">
    <source>
        <dbReference type="EMBL" id="STY64460.1"/>
    </source>
</evidence>
<name>A0A378N7U4_MANHA</name>